<dbReference type="EMBL" id="JAOL01000045">
    <property type="protein sequence ID" value="EUA93755.1"/>
    <property type="molecule type" value="Genomic_DNA"/>
</dbReference>
<comment type="caution">
    <text evidence="1">The sequence shown here is derived from an EMBL/GenBank/DDBJ whole genome shotgun (WGS) entry which is preliminary data.</text>
</comment>
<dbReference type="Proteomes" id="UP000020681">
    <property type="component" value="Unassembled WGS sequence"/>
</dbReference>
<organism evidence="1 2">
    <name type="scientific">Mycobacterium ulcerans str. Harvey</name>
    <dbReference type="NCBI Taxonomy" id="1299332"/>
    <lineage>
        <taxon>Bacteria</taxon>
        <taxon>Bacillati</taxon>
        <taxon>Actinomycetota</taxon>
        <taxon>Actinomycetes</taxon>
        <taxon>Mycobacteriales</taxon>
        <taxon>Mycobacteriaceae</taxon>
        <taxon>Mycobacterium</taxon>
        <taxon>Mycobacterium ulcerans group</taxon>
    </lineage>
</organism>
<gene>
    <name evidence="1" type="ORF">I551_8987</name>
</gene>
<evidence type="ECO:0000313" key="1">
    <source>
        <dbReference type="EMBL" id="EUA93755.1"/>
    </source>
</evidence>
<evidence type="ECO:0000313" key="2">
    <source>
        <dbReference type="Proteomes" id="UP000020681"/>
    </source>
</evidence>
<sequence>MGLGLCGVGVGVVGDEVGVGALMPNEDTAAVRGWSVLAIGWAR</sequence>
<reference evidence="1 2" key="1">
    <citation type="submission" date="2014-01" db="EMBL/GenBank/DDBJ databases">
        <authorList>
            <person name="Dobos K."/>
            <person name="Lenaerts A."/>
            <person name="Ordway D."/>
            <person name="DeGroote M.A."/>
            <person name="Parker T."/>
            <person name="Sizemore C."/>
            <person name="Tallon L.J."/>
            <person name="Sadzewicz L.K."/>
            <person name="Sengamalay N."/>
            <person name="Fraser C.M."/>
            <person name="Hine E."/>
            <person name="Shefchek K.A."/>
            <person name="Das S.P."/>
            <person name="Tettelin H."/>
        </authorList>
    </citation>
    <scope>NUCLEOTIDE SEQUENCE [LARGE SCALE GENOMIC DNA]</scope>
    <source>
        <strain evidence="1 2">Harvey</strain>
    </source>
</reference>
<proteinExistence type="predicted"/>
<accession>A0ABN0R9B7</accession>
<name>A0ABN0R9B7_MYCUL</name>
<keyword evidence="2" id="KW-1185">Reference proteome</keyword>
<protein>
    <submittedName>
        <fullName evidence="1">Uncharacterized protein</fullName>
    </submittedName>
</protein>